<dbReference type="SUPFAM" id="SSF54534">
    <property type="entry name" value="FKBP-like"/>
    <property type="match status" value="2"/>
</dbReference>
<sequence length="318" mass="32482">MRRLPAIVAVTALAGIGLVGCSASTGAAGSACTAPTADPRAAEAVSVSGEVGTQPDVQVRSPFLPSARSVETVVAGDGERITQPDQLVLLDLTVYNGVTGERIVGSRYDGNLANAQPLSGWDQTFPDFSSAMLCATEGSRVVVSLPYDSVGPQAAQGLQIPEGGSAVVVADVERVYLPAADGADQFTAGFGLPTVVRATNGQPGVTIPDGEAPTEVSVQTLKKGDGPELTADATARVHVLGVAWNDREQFATTWGRAPIAASPSQMPEEIGAALEGQTVGSQVLVVVPADQTAADQQAFQAPADTALVYVFDIIGVDD</sequence>
<evidence type="ECO:0000256" key="1">
    <source>
        <dbReference type="SAM" id="SignalP"/>
    </source>
</evidence>
<keyword evidence="1" id="KW-0732">Signal</keyword>
<dbReference type="AlphaFoldDB" id="A0A443JL10"/>
<evidence type="ECO:0000313" key="3">
    <source>
        <dbReference type="Proteomes" id="UP000285970"/>
    </source>
</evidence>
<dbReference type="EMBL" id="RBZY01000014">
    <property type="protein sequence ID" value="RWR20666.1"/>
    <property type="molecule type" value="Genomic_DNA"/>
</dbReference>
<accession>A0A443JL10</accession>
<evidence type="ECO:0008006" key="4">
    <source>
        <dbReference type="Google" id="ProtNLM"/>
    </source>
</evidence>
<evidence type="ECO:0000313" key="2">
    <source>
        <dbReference type="EMBL" id="RWR20666.1"/>
    </source>
</evidence>
<reference evidence="2 3" key="1">
    <citation type="journal article" date="2018" name="Front. Microbiol.">
        <title>Novel Insights Into Bacterial Dimethylsulfoniopropionate Catabolism in the East China Sea.</title>
        <authorList>
            <person name="Liu J."/>
            <person name="Liu J."/>
            <person name="Zhang S.H."/>
            <person name="Liang J."/>
            <person name="Lin H."/>
            <person name="Song D."/>
            <person name="Yang G.P."/>
            <person name="Todd J.D."/>
            <person name="Zhang X.H."/>
        </authorList>
    </citation>
    <scope>NUCLEOTIDE SEQUENCE [LARGE SCALE GENOMIC DNA]</scope>
    <source>
        <strain evidence="2 3">ZYFD042</strain>
    </source>
</reference>
<dbReference type="RefSeq" id="WP_128217125.1">
    <property type="nucleotide sequence ID" value="NZ_RBZY01000014.1"/>
</dbReference>
<dbReference type="Gene3D" id="3.10.50.40">
    <property type="match status" value="1"/>
</dbReference>
<proteinExistence type="predicted"/>
<gene>
    <name evidence="2" type="ORF">D8Y23_05300</name>
</gene>
<organism evidence="2 3">
    <name type="scientific">Microbacterium enclense</name>
    <dbReference type="NCBI Taxonomy" id="993073"/>
    <lineage>
        <taxon>Bacteria</taxon>
        <taxon>Bacillati</taxon>
        <taxon>Actinomycetota</taxon>
        <taxon>Actinomycetes</taxon>
        <taxon>Micrococcales</taxon>
        <taxon>Microbacteriaceae</taxon>
        <taxon>Microbacterium</taxon>
    </lineage>
</organism>
<dbReference type="InterPro" id="IPR046357">
    <property type="entry name" value="PPIase_dom_sf"/>
</dbReference>
<dbReference type="Proteomes" id="UP000285970">
    <property type="component" value="Unassembled WGS sequence"/>
</dbReference>
<dbReference type="OrthoDB" id="25996at2"/>
<dbReference type="PROSITE" id="PS51257">
    <property type="entry name" value="PROKAR_LIPOPROTEIN"/>
    <property type="match status" value="1"/>
</dbReference>
<dbReference type="GO" id="GO:0003755">
    <property type="term" value="F:peptidyl-prolyl cis-trans isomerase activity"/>
    <property type="evidence" value="ECO:0007669"/>
    <property type="project" value="InterPro"/>
</dbReference>
<feature type="signal peptide" evidence="1">
    <location>
        <begin position="1"/>
        <end position="27"/>
    </location>
</feature>
<comment type="caution">
    <text evidence="2">The sequence shown here is derived from an EMBL/GenBank/DDBJ whole genome shotgun (WGS) entry which is preliminary data.</text>
</comment>
<feature type="chain" id="PRO_5039368063" description="Peptidylprolyl isomerase" evidence="1">
    <location>
        <begin position="28"/>
        <end position="318"/>
    </location>
</feature>
<protein>
    <recommendedName>
        <fullName evidence="4">Peptidylprolyl isomerase</fullName>
    </recommendedName>
</protein>
<name>A0A443JL10_9MICO</name>